<dbReference type="Proteomes" id="UP001061302">
    <property type="component" value="Chromosome"/>
</dbReference>
<proteinExistence type="inferred from homology"/>
<dbReference type="NCBIfam" id="TIGR01710">
    <property type="entry name" value="typeII_sec_gspG"/>
    <property type="match status" value="1"/>
</dbReference>
<dbReference type="InterPro" id="IPR045584">
    <property type="entry name" value="Pilin-like"/>
</dbReference>
<dbReference type="Pfam" id="PF07963">
    <property type="entry name" value="N_methyl"/>
    <property type="match status" value="1"/>
</dbReference>
<keyword evidence="5" id="KW-0488">Methylation</keyword>
<keyword evidence="9 10" id="KW-0472">Membrane</keyword>
<evidence type="ECO:0000256" key="9">
    <source>
        <dbReference type="ARBA" id="ARBA00023136"/>
    </source>
</evidence>
<dbReference type="Pfam" id="PF08334">
    <property type="entry name" value="T2SSG"/>
    <property type="match status" value="1"/>
</dbReference>
<evidence type="ECO:0000256" key="8">
    <source>
        <dbReference type="ARBA" id="ARBA00022989"/>
    </source>
</evidence>
<comment type="similarity">
    <text evidence="2">Belongs to the GSP G family.</text>
</comment>
<keyword evidence="7 10" id="KW-0812">Transmembrane</keyword>
<evidence type="ECO:0000256" key="3">
    <source>
        <dbReference type="ARBA" id="ARBA00020042"/>
    </source>
</evidence>
<protein>
    <recommendedName>
        <fullName evidence="3">Type II secretion system core protein G</fullName>
    </recommendedName>
</protein>
<gene>
    <name evidence="12" type="primary">gspG</name>
    <name evidence="12" type="ORF">N8I74_07290</name>
</gene>
<evidence type="ECO:0000313" key="13">
    <source>
        <dbReference type="Proteomes" id="UP001061302"/>
    </source>
</evidence>
<evidence type="ECO:0000313" key="12">
    <source>
        <dbReference type="EMBL" id="UXY16815.1"/>
    </source>
</evidence>
<evidence type="ECO:0000256" key="5">
    <source>
        <dbReference type="ARBA" id="ARBA00022481"/>
    </source>
</evidence>
<sequence>MQNRRLQHARGFTLLELLVVILIIAMLAGYVGPRLFGKVGEARAKTASGQMKSLSDALDQYRLDNGGYPSTEQGLAALTDKPADATKWNGPYLTKAVPNDPWDRPYIYRRPGENGREFDLLTHGADGKQGGTGEDADIVF</sequence>
<evidence type="ECO:0000256" key="1">
    <source>
        <dbReference type="ARBA" id="ARBA00004377"/>
    </source>
</evidence>
<reference evidence="12" key="1">
    <citation type="submission" date="2022-10" db="EMBL/GenBank/DDBJ databases">
        <title>Chitiniphilus purpureus sp. nov., a novel chitin-degrading bacterium isolated from crawfish pond sediment.</title>
        <authorList>
            <person name="Li K."/>
        </authorList>
    </citation>
    <scope>NUCLEOTIDE SEQUENCE</scope>
    <source>
        <strain evidence="12">CD1</strain>
    </source>
</reference>
<dbReference type="EMBL" id="CP106753">
    <property type="protein sequence ID" value="UXY16815.1"/>
    <property type="molecule type" value="Genomic_DNA"/>
</dbReference>
<dbReference type="NCBIfam" id="TIGR02532">
    <property type="entry name" value="IV_pilin_GFxxxE"/>
    <property type="match status" value="1"/>
</dbReference>
<feature type="transmembrane region" description="Helical" evidence="10">
    <location>
        <begin position="12"/>
        <end position="31"/>
    </location>
</feature>
<dbReference type="PANTHER" id="PTHR30093">
    <property type="entry name" value="GENERAL SECRETION PATHWAY PROTEIN G"/>
    <property type="match status" value="1"/>
</dbReference>
<dbReference type="InterPro" id="IPR012902">
    <property type="entry name" value="N_methyl_site"/>
</dbReference>
<dbReference type="InterPro" id="IPR013545">
    <property type="entry name" value="T2SS_protein-GspG_C"/>
</dbReference>
<dbReference type="PRINTS" id="PR00813">
    <property type="entry name" value="BCTERIALGSPG"/>
</dbReference>
<accession>A0ABY6DR08</accession>
<evidence type="ECO:0000256" key="6">
    <source>
        <dbReference type="ARBA" id="ARBA00022519"/>
    </source>
</evidence>
<keyword evidence="8 10" id="KW-1133">Transmembrane helix</keyword>
<name>A0ABY6DR08_9NEIS</name>
<dbReference type="SUPFAM" id="SSF54523">
    <property type="entry name" value="Pili subunits"/>
    <property type="match status" value="1"/>
</dbReference>
<organism evidence="12 13">
    <name type="scientific">Chitiniphilus purpureus</name>
    <dbReference type="NCBI Taxonomy" id="2981137"/>
    <lineage>
        <taxon>Bacteria</taxon>
        <taxon>Pseudomonadati</taxon>
        <taxon>Pseudomonadota</taxon>
        <taxon>Betaproteobacteria</taxon>
        <taxon>Neisseriales</taxon>
        <taxon>Chitinibacteraceae</taxon>
        <taxon>Chitiniphilus</taxon>
    </lineage>
</organism>
<evidence type="ECO:0000256" key="2">
    <source>
        <dbReference type="ARBA" id="ARBA00009984"/>
    </source>
</evidence>
<dbReference type="PANTHER" id="PTHR30093:SF45">
    <property type="entry name" value="TYPE II SECRETION SYSTEM CORE PROTEIN G"/>
    <property type="match status" value="1"/>
</dbReference>
<keyword evidence="6" id="KW-0997">Cell inner membrane</keyword>
<comment type="subcellular location">
    <subcellularLocation>
        <location evidence="1">Cell inner membrane</location>
        <topology evidence="1">Single-pass membrane protein</topology>
    </subcellularLocation>
</comment>
<dbReference type="InterPro" id="IPR000983">
    <property type="entry name" value="Bac_GSPG_pilin"/>
</dbReference>
<keyword evidence="4" id="KW-1003">Cell membrane</keyword>
<evidence type="ECO:0000259" key="11">
    <source>
        <dbReference type="Pfam" id="PF08334"/>
    </source>
</evidence>
<evidence type="ECO:0000256" key="4">
    <source>
        <dbReference type="ARBA" id="ARBA00022475"/>
    </source>
</evidence>
<evidence type="ECO:0000256" key="10">
    <source>
        <dbReference type="SAM" id="Phobius"/>
    </source>
</evidence>
<dbReference type="RefSeq" id="WP_263126220.1">
    <property type="nucleotide sequence ID" value="NZ_CP106753.1"/>
</dbReference>
<dbReference type="InterPro" id="IPR010054">
    <property type="entry name" value="Type2_sec_GspG"/>
</dbReference>
<keyword evidence="13" id="KW-1185">Reference proteome</keyword>
<feature type="domain" description="Type II secretion system protein GspG C-terminal" evidence="11">
    <location>
        <begin position="34"/>
        <end position="139"/>
    </location>
</feature>
<dbReference type="Gene3D" id="3.30.700.10">
    <property type="entry name" value="Glycoprotein, Type 4 Pilin"/>
    <property type="match status" value="1"/>
</dbReference>
<evidence type="ECO:0000256" key="7">
    <source>
        <dbReference type="ARBA" id="ARBA00022692"/>
    </source>
</evidence>